<dbReference type="AlphaFoldDB" id="A0A2W7MHU2"/>
<sequence length="133" mass="15401">MIVKAYEKSIHIEAMKTLLKRLPVRHATYAKVSKEIWTTTARDLGEDIVFRELEKVRLPYNHAVFHKLLLYAENAFELDILLLTPFGAVILEVKNITGELEFFENPAQLVQTKDNGDINKYSCPATQLNEYKY</sequence>
<keyword evidence="3" id="KW-1185">Reference proteome</keyword>
<gene>
    <name evidence="2" type="ORF">C7437_102170</name>
</gene>
<reference evidence="2 3" key="1">
    <citation type="submission" date="2018-06" db="EMBL/GenBank/DDBJ databases">
        <title>Genomic Encyclopedia of Type Strains, Phase IV (KMG-IV): sequencing the most valuable type-strain genomes for metagenomic binning, comparative biology and taxonomic classification.</title>
        <authorList>
            <person name="Goeker M."/>
        </authorList>
    </citation>
    <scope>NUCLEOTIDE SEQUENCE [LARGE SCALE GENOMIC DNA]</scope>
    <source>
        <strain evidence="2 3">DSM 5</strain>
    </source>
</reference>
<dbReference type="InterPro" id="IPR011528">
    <property type="entry name" value="NERD"/>
</dbReference>
<accession>A0A2W7MHU2</accession>
<organism evidence="2 3">
    <name type="scientific">Psychrobacillus insolitus</name>
    <dbReference type="NCBI Taxonomy" id="1461"/>
    <lineage>
        <taxon>Bacteria</taxon>
        <taxon>Bacillati</taxon>
        <taxon>Bacillota</taxon>
        <taxon>Bacilli</taxon>
        <taxon>Bacillales</taxon>
        <taxon>Bacillaceae</taxon>
        <taxon>Psychrobacillus</taxon>
    </lineage>
</organism>
<comment type="caution">
    <text evidence="2">The sequence shown here is derived from an EMBL/GenBank/DDBJ whole genome shotgun (WGS) entry which is preliminary data.</text>
</comment>
<feature type="domain" description="NERD" evidence="1">
    <location>
        <begin position="41"/>
        <end position="133"/>
    </location>
</feature>
<evidence type="ECO:0000313" key="2">
    <source>
        <dbReference type="EMBL" id="PZX05711.1"/>
    </source>
</evidence>
<protein>
    <submittedName>
        <fullName evidence="2">Nuclease-like protein</fullName>
    </submittedName>
</protein>
<evidence type="ECO:0000259" key="1">
    <source>
        <dbReference type="PROSITE" id="PS50965"/>
    </source>
</evidence>
<dbReference type="RefSeq" id="WP_170122343.1">
    <property type="nucleotide sequence ID" value="NZ_QKZI01000002.1"/>
</dbReference>
<dbReference type="Proteomes" id="UP000248646">
    <property type="component" value="Unassembled WGS sequence"/>
</dbReference>
<dbReference type="PROSITE" id="PS50965">
    <property type="entry name" value="NERD"/>
    <property type="match status" value="1"/>
</dbReference>
<name>A0A2W7MHU2_9BACI</name>
<dbReference type="EMBL" id="QKZI01000002">
    <property type="protein sequence ID" value="PZX05711.1"/>
    <property type="molecule type" value="Genomic_DNA"/>
</dbReference>
<proteinExistence type="predicted"/>
<evidence type="ECO:0000313" key="3">
    <source>
        <dbReference type="Proteomes" id="UP000248646"/>
    </source>
</evidence>
<dbReference type="Pfam" id="PF08378">
    <property type="entry name" value="NERD"/>
    <property type="match status" value="1"/>
</dbReference>